<dbReference type="Pfam" id="PF07655">
    <property type="entry name" value="Secretin_N_2"/>
    <property type="match status" value="1"/>
</dbReference>
<proteinExistence type="predicted"/>
<dbReference type="STRING" id="135739.BTO32_04075"/>
<organism evidence="5 6">
    <name type="scientific">Marinobacter lutaoensis</name>
    <dbReference type="NCBI Taxonomy" id="135739"/>
    <lineage>
        <taxon>Bacteria</taxon>
        <taxon>Pseudomonadati</taxon>
        <taxon>Pseudomonadota</taxon>
        <taxon>Gammaproteobacteria</taxon>
        <taxon>Pseudomonadales</taxon>
        <taxon>Marinobacteraceae</taxon>
        <taxon>Marinobacter</taxon>
    </lineage>
</organism>
<dbReference type="GO" id="GO:0019867">
    <property type="term" value="C:outer membrane"/>
    <property type="evidence" value="ECO:0007669"/>
    <property type="project" value="InterPro"/>
</dbReference>
<evidence type="ECO:0000313" key="6">
    <source>
        <dbReference type="Proteomes" id="UP000189339"/>
    </source>
</evidence>
<evidence type="ECO:0000259" key="4">
    <source>
        <dbReference type="Pfam" id="PF07655"/>
    </source>
</evidence>
<evidence type="ECO:0000259" key="3">
    <source>
        <dbReference type="Pfam" id="PF00263"/>
    </source>
</evidence>
<dbReference type="InterPro" id="IPR013358">
    <property type="entry name" value="Pilus_biogenesis_MshL"/>
</dbReference>
<evidence type="ECO:0000256" key="1">
    <source>
        <dbReference type="SAM" id="MobiDB-lite"/>
    </source>
</evidence>
<dbReference type="PANTHER" id="PTHR30332:SF17">
    <property type="entry name" value="TYPE IV PILIATION SYSTEM PROTEIN DR_0774-RELATED"/>
    <property type="match status" value="1"/>
</dbReference>
<dbReference type="InterPro" id="IPR001775">
    <property type="entry name" value="GspD/PilQ"/>
</dbReference>
<dbReference type="Proteomes" id="UP000189339">
    <property type="component" value="Unassembled WGS sequence"/>
</dbReference>
<dbReference type="GO" id="GO:0009297">
    <property type="term" value="P:pilus assembly"/>
    <property type="evidence" value="ECO:0007669"/>
    <property type="project" value="InterPro"/>
</dbReference>
<feature type="domain" description="Secretin N-terminal" evidence="4">
    <location>
        <begin position="157"/>
        <end position="240"/>
    </location>
</feature>
<dbReference type="EMBL" id="MSCW01000003">
    <property type="protein sequence ID" value="ONF44749.1"/>
    <property type="molecule type" value="Genomic_DNA"/>
</dbReference>
<dbReference type="NCBIfam" id="TIGR02519">
    <property type="entry name" value="pilus_MshL"/>
    <property type="match status" value="1"/>
</dbReference>
<feature type="region of interest" description="Disordered" evidence="1">
    <location>
        <begin position="175"/>
        <end position="203"/>
    </location>
</feature>
<feature type="signal peptide" evidence="2">
    <location>
        <begin position="1"/>
        <end position="18"/>
    </location>
</feature>
<name>A0A1V2DW79_9GAMM</name>
<dbReference type="GO" id="GO:0009306">
    <property type="term" value="P:protein secretion"/>
    <property type="evidence" value="ECO:0007669"/>
    <property type="project" value="InterPro"/>
</dbReference>
<dbReference type="InterPro" id="IPR004846">
    <property type="entry name" value="T2SS/T3SS_dom"/>
</dbReference>
<accession>A0A1V2DW79</accession>
<dbReference type="AlphaFoldDB" id="A0A1V2DW79"/>
<dbReference type="OrthoDB" id="9775455at2"/>
<dbReference type="GO" id="GO:0015627">
    <property type="term" value="C:type II protein secretion system complex"/>
    <property type="evidence" value="ECO:0007669"/>
    <property type="project" value="TreeGrafter"/>
</dbReference>
<dbReference type="Gene3D" id="3.30.1370.130">
    <property type="match status" value="1"/>
</dbReference>
<evidence type="ECO:0000313" key="5">
    <source>
        <dbReference type="EMBL" id="ONF44749.1"/>
    </source>
</evidence>
<keyword evidence="2" id="KW-0732">Signal</keyword>
<gene>
    <name evidence="5" type="ORF">BTO32_04075</name>
</gene>
<feature type="domain" description="Type II/III secretion system secretin-like" evidence="3">
    <location>
        <begin position="346"/>
        <end position="524"/>
    </location>
</feature>
<dbReference type="InterPro" id="IPR050810">
    <property type="entry name" value="Bact_Secretion_Sys_Channel"/>
</dbReference>
<feature type="chain" id="PRO_5013364679" evidence="2">
    <location>
        <begin position="19"/>
        <end position="562"/>
    </location>
</feature>
<keyword evidence="6" id="KW-1185">Reference proteome</keyword>
<comment type="caution">
    <text evidence="5">The sequence shown here is derived from an EMBL/GenBank/DDBJ whole genome shotgun (WGS) entry which is preliminary data.</text>
</comment>
<feature type="compositionally biased region" description="Polar residues" evidence="1">
    <location>
        <begin position="175"/>
        <end position="196"/>
    </location>
</feature>
<sequence length="562" mass="60710">MFSLGFRGLLLLALLAQAACSSHPLMRSATATSTDAADDIVRALDSGPSGATAANAHATVPPPDISAALLPPLAPEADREERFDVNARGVDAGAFFESLVNGTRYNVVVHPDVVANIDLRLRDVTVPEVMDIVADVYDLDIERKGRLYQVRSNRVQTRIFPIDYLHFKRRGSSETRVSSGQVTSARNNGDSGNASADSEETRNLVGTSISTATESDFWQDIQGTLAMMVGADGQVVVNPGAGLVMVRASGEQLRLVEDYLTRTELIMKRQVVLEAKILEVTLNEGYQQGISWSDLQRYSSTAASDGLPIDFTSQVLSGQGIQSPDIGGLFSATFRNGSFTALIELLGTQGNVQILSSPRISTVNNQKAVIKVGTDEFFVTDIDFDEDNSAVTASDTTSTSVELTPFFSGISLDVTPQIGEDGTVTLHVHPSVSEVTDQEKVITIGERDVTLPLASSTVRETDSVIRAQSGQIVVIGGLIQNTSEDNNSAVPFFSEIPLLGELFKQRHFDARKSELVILLRPVVVQLDTMAKDIAASRERMSVLRELLQSSKSVMPEPENTRH</sequence>
<dbReference type="PANTHER" id="PTHR30332">
    <property type="entry name" value="PROBABLE GENERAL SECRETION PATHWAY PROTEIN D"/>
    <property type="match status" value="1"/>
</dbReference>
<protein>
    <submittedName>
        <fullName evidence="5">Pilus (MSHA type) biogenesis protein MshL</fullName>
    </submittedName>
</protein>
<dbReference type="InterPro" id="IPR011514">
    <property type="entry name" value="Secretin_N_2"/>
</dbReference>
<evidence type="ECO:0000256" key="2">
    <source>
        <dbReference type="SAM" id="SignalP"/>
    </source>
</evidence>
<dbReference type="PRINTS" id="PR00811">
    <property type="entry name" value="BCTERIALGSPD"/>
</dbReference>
<reference evidence="5 6" key="1">
    <citation type="submission" date="2016-12" db="EMBL/GenBank/DDBJ databases">
        <title>Marinobacter lutaoensis whole genome sequencing.</title>
        <authorList>
            <person name="Verma A."/>
            <person name="Krishnamurthi S."/>
        </authorList>
    </citation>
    <scope>NUCLEOTIDE SEQUENCE [LARGE SCALE GENOMIC DNA]</scope>
    <source>
        <strain evidence="5 6">T5054</strain>
    </source>
</reference>
<dbReference type="Pfam" id="PF00263">
    <property type="entry name" value="Secretin"/>
    <property type="match status" value="1"/>
</dbReference>